<keyword evidence="2" id="KW-0812">Transmembrane</keyword>
<dbReference type="RefSeq" id="WP_379867640.1">
    <property type="nucleotide sequence ID" value="NZ_JBHTBW010000084.1"/>
</dbReference>
<accession>A0ABW2RRA0</accession>
<feature type="compositionally biased region" description="Basic and acidic residues" evidence="1">
    <location>
        <begin position="167"/>
        <end position="190"/>
    </location>
</feature>
<keyword evidence="2" id="KW-1133">Transmembrane helix</keyword>
<gene>
    <name evidence="3" type="ORF">ACFQNG_19800</name>
</gene>
<evidence type="ECO:0000313" key="4">
    <source>
        <dbReference type="Proteomes" id="UP001596500"/>
    </source>
</evidence>
<evidence type="ECO:0000256" key="2">
    <source>
        <dbReference type="SAM" id="Phobius"/>
    </source>
</evidence>
<feature type="compositionally biased region" description="Low complexity" evidence="1">
    <location>
        <begin position="101"/>
        <end position="120"/>
    </location>
</feature>
<dbReference type="EMBL" id="JBHTBW010000084">
    <property type="protein sequence ID" value="MFC7443312.1"/>
    <property type="molecule type" value="Genomic_DNA"/>
</dbReference>
<protein>
    <submittedName>
        <fullName evidence="3">Uncharacterized protein</fullName>
    </submittedName>
</protein>
<organism evidence="3 4">
    <name type="scientific">Laceyella putida</name>
    <dbReference type="NCBI Taxonomy" id="110101"/>
    <lineage>
        <taxon>Bacteria</taxon>
        <taxon>Bacillati</taxon>
        <taxon>Bacillota</taxon>
        <taxon>Bacilli</taxon>
        <taxon>Bacillales</taxon>
        <taxon>Thermoactinomycetaceae</taxon>
        <taxon>Laceyella</taxon>
    </lineage>
</organism>
<evidence type="ECO:0000256" key="1">
    <source>
        <dbReference type="SAM" id="MobiDB-lite"/>
    </source>
</evidence>
<dbReference type="Proteomes" id="UP001596500">
    <property type="component" value="Unassembled WGS sequence"/>
</dbReference>
<feature type="region of interest" description="Disordered" evidence="1">
    <location>
        <begin position="1"/>
        <end position="21"/>
    </location>
</feature>
<evidence type="ECO:0000313" key="3">
    <source>
        <dbReference type="EMBL" id="MFC7443312.1"/>
    </source>
</evidence>
<feature type="region of interest" description="Disordered" evidence="1">
    <location>
        <begin position="52"/>
        <end position="211"/>
    </location>
</feature>
<proteinExistence type="predicted"/>
<comment type="caution">
    <text evidence="3">The sequence shown here is derived from an EMBL/GenBank/DDBJ whole genome shotgun (WGS) entry which is preliminary data.</text>
</comment>
<sequence length="211" mass="22501">MKDKTRLPTPEFDTDELSPEEYSYQIKRKTIALIGAGIACSVFSYALLPQVGSVSPEGRTPITAQQSNGPHTEKPKEFSHTPNPTESANEAGVSSDKGPQPAESASHSPDPADPDSSSTPGQKHASQGSDAPAKSRDRNPLDIHQAPSDAVAKATPAFEKNPSSSSDIHRESSTKTPDEQTDKSTQKTPKDSSPCTPSKNKLAELLRDLIN</sequence>
<reference evidence="4" key="1">
    <citation type="journal article" date="2019" name="Int. J. Syst. Evol. Microbiol.">
        <title>The Global Catalogue of Microorganisms (GCM) 10K type strain sequencing project: providing services to taxonomists for standard genome sequencing and annotation.</title>
        <authorList>
            <consortium name="The Broad Institute Genomics Platform"/>
            <consortium name="The Broad Institute Genome Sequencing Center for Infectious Disease"/>
            <person name="Wu L."/>
            <person name="Ma J."/>
        </authorList>
    </citation>
    <scope>NUCLEOTIDE SEQUENCE [LARGE SCALE GENOMIC DNA]</scope>
    <source>
        <strain evidence="4">CGMCC 1.12942</strain>
    </source>
</reference>
<feature type="transmembrane region" description="Helical" evidence="2">
    <location>
        <begin position="30"/>
        <end position="48"/>
    </location>
</feature>
<feature type="compositionally biased region" description="Basic and acidic residues" evidence="1">
    <location>
        <begin position="201"/>
        <end position="211"/>
    </location>
</feature>
<keyword evidence="4" id="KW-1185">Reference proteome</keyword>
<keyword evidence="2" id="KW-0472">Membrane</keyword>
<name>A0ABW2RRA0_9BACL</name>